<organism evidence="1 2">
    <name type="scientific">Limnospira indica PCC 8005</name>
    <dbReference type="NCBI Taxonomy" id="376219"/>
    <lineage>
        <taxon>Bacteria</taxon>
        <taxon>Bacillati</taxon>
        <taxon>Cyanobacteriota</taxon>
        <taxon>Cyanophyceae</taxon>
        <taxon>Oscillatoriophycideae</taxon>
        <taxon>Oscillatoriales</taxon>
        <taxon>Sirenicapillariaceae</taxon>
        <taxon>Limnospira</taxon>
    </lineage>
</organism>
<keyword evidence="2" id="KW-1185">Reference proteome</keyword>
<protein>
    <submittedName>
        <fullName evidence="1">Transposase</fullName>
    </submittedName>
</protein>
<name>A0A9P1KHU8_9CYAN</name>
<sequence length="65" mass="6962">MNILKRGLATAGHAGTYAGGDWLSWAVGANLRSNGESREPRIPVSLERGVSKQPVKKCNNALIML</sequence>
<gene>
    <name evidence="1" type="ORF">ARTHRO_40856</name>
</gene>
<dbReference type="EMBL" id="FO818640">
    <property type="protein sequence ID" value="CDM96447.1"/>
    <property type="molecule type" value="Genomic_DNA"/>
</dbReference>
<evidence type="ECO:0000313" key="1">
    <source>
        <dbReference type="EMBL" id="CDM96447.1"/>
    </source>
</evidence>
<reference evidence="1 2" key="1">
    <citation type="submission" date="2014-02" db="EMBL/GenBank/DDBJ databases">
        <authorList>
            <person name="Genoscope - CEA"/>
        </authorList>
    </citation>
    <scope>NUCLEOTIDE SEQUENCE [LARGE SCALE GENOMIC DNA]</scope>
    <source>
        <strain evidence="1 2">PCC 8005</strain>
    </source>
</reference>
<accession>A0A9P1KHU8</accession>
<proteinExistence type="predicted"/>
<evidence type="ECO:0000313" key="2">
    <source>
        <dbReference type="Proteomes" id="UP000032946"/>
    </source>
</evidence>
<dbReference type="Proteomes" id="UP000032946">
    <property type="component" value="Chromosome"/>
</dbReference>
<dbReference type="AlphaFoldDB" id="A0A9P1KHU8"/>